<dbReference type="InterPro" id="IPR018108">
    <property type="entry name" value="MCP_transmembrane"/>
</dbReference>
<dbReference type="GO" id="GO:0016020">
    <property type="term" value="C:membrane"/>
    <property type="evidence" value="ECO:0007669"/>
    <property type="project" value="UniProtKB-SubCell"/>
</dbReference>
<dbReference type="Gene3D" id="1.50.40.10">
    <property type="entry name" value="Mitochondrial carrier domain"/>
    <property type="match status" value="1"/>
</dbReference>
<feature type="repeat" description="Solcar" evidence="8">
    <location>
        <begin position="1"/>
        <end position="74"/>
    </location>
</feature>
<dbReference type="SUPFAM" id="SSF103506">
    <property type="entry name" value="Mitochondrial carrier"/>
    <property type="match status" value="1"/>
</dbReference>
<evidence type="ECO:0000313" key="10">
    <source>
        <dbReference type="EMBL" id="KAF4623554.1"/>
    </source>
</evidence>
<evidence type="ECO:0000256" key="4">
    <source>
        <dbReference type="ARBA" id="ARBA00022692"/>
    </source>
</evidence>
<dbReference type="PROSITE" id="PS50920">
    <property type="entry name" value="SOLCAR"/>
    <property type="match status" value="3"/>
</dbReference>
<keyword evidence="6" id="KW-1133">Transmembrane helix</keyword>
<evidence type="ECO:0000256" key="6">
    <source>
        <dbReference type="ARBA" id="ARBA00022989"/>
    </source>
</evidence>
<dbReference type="AlphaFoldDB" id="A0A8H4R4U4"/>
<keyword evidence="3 9" id="KW-0813">Transport</keyword>
<evidence type="ECO:0000256" key="5">
    <source>
        <dbReference type="ARBA" id="ARBA00022737"/>
    </source>
</evidence>
<accession>A0A8H4R4U4</accession>
<comment type="caution">
    <text evidence="10">The sequence shown here is derived from an EMBL/GenBank/DDBJ whole genome shotgun (WGS) entry which is preliminary data.</text>
</comment>
<evidence type="ECO:0000256" key="1">
    <source>
        <dbReference type="ARBA" id="ARBA00004141"/>
    </source>
</evidence>
<dbReference type="Pfam" id="PF00153">
    <property type="entry name" value="Mito_carr"/>
    <property type="match status" value="3"/>
</dbReference>
<evidence type="ECO:0000256" key="3">
    <source>
        <dbReference type="ARBA" id="ARBA00022448"/>
    </source>
</evidence>
<dbReference type="EMBL" id="JAACJL010000001">
    <property type="protein sequence ID" value="KAF4623554.1"/>
    <property type="molecule type" value="Genomic_DNA"/>
</dbReference>
<dbReference type="Proteomes" id="UP000521872">
    <property type="component" value="Unassembled WGS sequence"/>
</dbReference>
<keyword evidence="5" id="KW-0677">Repeat</keyword>
<dbReference type="InterPro" id="IPR023395">
    <property type="entry name" value="MCP_dom_sf"/>
</dbReference>
<dbReference type="InterPro" id="IPR050391">
    <property type="entry name" value="Mito_Metabolite_Transporter"/>
</dbReference>
<evidence type="ECO:0000256" key="9">
    <source>
        <dbReference type="RuleBase" id="RU000488"/>
    </source>
</evidence>
<evidence type="ECO:0000256" key="8">
    <source>
        <dbReference type="PROSITE-ProRule" id="PRU00282"/>
    </source>
</evidence>
<dbReference type="PANTHER" id="PTHR45618">
    <property type="entry name" value="MITOCHONDRIAL DICARBOXYLATE CARRIER-RELATED"/>
    <property type="match status" value="1"/>
</dbReference>
<keyword evidence="7 8" id="KW-0472">Membrane</keyword>
<proteinExistence type="inferred from homology"/>
<sequence>MAASCTHPLDVTKVRMQTLTAVPGSRRPSTLSVMKNAISHSGFRSLYVGLSASLMRQMSYSLVRLGVYEKLKARLSKEGNTSTFRLLAAACVAGGLGGMAGNPADIILVRMTSDLVRPPEKRFGYSNAFSGLLSLVKEEGFQGLTRGLGTNMFRAVLMNVGVPHLFICLFELVDIDSYVMKASQVGSYDFIKSTLLAHRLPVADWQMRDNLALHIVSSCLAGMFATTVCSPADVIRSRLMVASCNTSFFQVIARSLREEGVRFLFKGWTPSFIRLGPNTVLMFVFYEVRPASYAFTST</sequence>
<feature type="repeat" description="Solcar" evidence="8">
    <location>
        <begin position="81"/>
        <end position="172"/>
    </location>
</feature>
<reference evidence="10 11" key="1">
    <citation type="submission" date="2019-12" db="EMBL/GenBank/DDBJ databases">
        <authorList>
            <person name="Floudas D."/>
            <person name="Bentzer J."/>
            <person name="Ahren D."/>
            <person name="Johansson T."/>
            <person name="Persson P."/>
            <person name="Tunlid A."/>
        </authorList>
    </citation>
    <scope>NUCLEOTIDE SEQUENCE [LARGE SCALE GENOMIC DNA]</scope>
    <source>
        <strain evidence="10 11">CBS 102.39</strain>
    </source>
</reference>
<comment type="similarity">
    <text evidence="2 9">Belongs to the mitochondrial carrier (TC 2.A.29) family.</text>
</comment>
<evidence type="ECO:0000313" key="11">
    <source>
        <dbReference type="Proteomes" id="UP000521872"/>
    </source>
</evidence>
<organism evidence="10 11">
    <name type="scientific">Agrocybe pediades</name>
    <dbReference type="NCBI Taxonomy" id="84607"/>
    <lineage>
        <taxon>Eukaryota</taxon>
        <taxon>Fungi</taxon>
        <taxon>Dikarya</taxon>
        <taxon>Basidiomycota</taxon>
        <taxon>Agaricomycotina</taxon>
        <taxon>Agaricomycetes</taxon>
        <taxon>Agaricomycetidae</taxon>
        <taxon>Agaricales</taxon>
        <taxon>Agaricineae</taxon>
        <taxon>Strophariaceae</taxon>
        <taxon>Agrocybe</taxon>
    </lineage>
</organism>
<keyword evidence="4 8" id="KW-0812">Transmembrane</keyword>
<comment type="subcellular location">
    <subcellularLocation>
        <location evidence="1">Membrane</location>
        <topology evidence="1">Multi-pass membrane protein</topology>
    </subcellularLocation>
</comment>
<feature type="repeat" description="Solcar" evidence="8">
    <location>
        <begin position="209"/>
        <end position="292"/>
    </location>
</feature>
<evidence type="ECO:0000256" key="7">
    <source>
        <dbReference type="ARBA" id="ARBA00023136"/>
    </source>
</evidence>
<gene>
    <name evidence="10" type="ORF">D9613_002052</name>
</gene>
<protein>
    <submittedName>
        <fullName evidence="10">Uncharacterized protein</fullName>
    </submittedName>
</protein>
<evidence type="ECO:0000256" key="2">
    <source>
        <dbReference type="ARBA" id="ARBA00006375"/>
    </source>
</evidence>
<name>A0A8H4R4U4_9AGAR</name>
<keyword evidence="11" id="KW-1185">Reference proteome</keyword>